<proteinExistence type="predicted"/>
<name>A0A6M3M1I5_9ZZZZ</name>
<dbReference type="EMBL" id="MT143661">
    <property type="protein sequence ID" value="QJA99652.1"/>
    <property type="molecule type" value="Genomic_DNA"/>
</dbReference>
<accession>A0A6M3M1I5</accession>
<gene>
    <name evidence="1" type="ORF">MM171A00924_0007</name>
</gene>
<sequence>MYGEYFSKYDIVGDIYGEIGSMHKDEGRWIFTPIGRGASRFSEKQITSLMPLCGEELIYYMETLPFDPPTLAVSCMKEVLEKLLPENYSIYYIREHKCIVTIKFPTIHIVSESGAEHNISDVYISLVCYTSNPEASYMFDCISLYGVRGKLTVDELAANFQFPHMSPSDFMNYSGFCYGNYSQPSLKSRDRLQSMPKDKVEEFKIEFEYFIAALEGYLSWQSNIGGPYRYIEKLGGLGDGSFKTSVPASTTLKVLVQNMEDVVVLDMVQTVDNLVIPKFEINEKLLERKVMEYCIEEKLPKYIGLSLGDGNMYSYEEIEKYNSKTLNPENVIKLSIDKVQECNEYRRSLPFRNSIVPLELDIENSRGKKPLIDINKCKKVVYLEIGTISTIVSILNDAFIKLILKECHKKFEYEK</sequence>
<organism evidence="1">
    <name type="scientific">viral metagenome</name>
    <dbReference type="NCBI Taxonomy" id="1070528"/>
    <lineage>
        <taxon>unclassified sequences</taxon>
        <taxon>metagenomes</taxon>
        <taxon>organismal metagenomes</taxon>
    </lineage>
</organism>
<evidence type="ECO:0000313" key="1">
    <source>
        <dbReference type="EMBL" id="QJA99652.1"/>
    </source>
</evidence>
<reference evidence="1" key="1">
    <citation type="submission" date="2020-03" db="EMBL/GenBank/DDBJ databases">
        <title>The deep terrestrial virosphere.</title>
        <authorList>
            <person name="Holmfeldt K."/>
            <person name="Nilsson E."/>
            <person name="Simone D."/>
            <person name="Lopez-Fernandez M."/>
            <person name="Wu X."/>
            <person name="de Brujin I."/>
            <person name="Lundin D."/>
            <person name="Andersson A."/>
            <person name="Bertilsson S."/>
            <person name="Dopson M."/>
        </authorList>
    </citation>
    <scope>NUCLEOTIDE SEQUENCE</scope>
    <source>
        <strain evidence="1">MM171A00924</strain>
    </source>
</reference>
<dbReference type="AlphaFoldDB" id="A0A6M3M1I5"/>
<protein>
    <submittedName>
        <fullName evidence="1">Uncharacterized protein</fullName>
    </submittedName>
</protein>